<dbReference type="RefSeq" id="WP_108434757.1">
    <property type="nucleotide sequence ID" value="NZ_CP028918.1"/>
</dbReference>
<sequence>MLYRNTPDRFGLVTRALHWSVAGLIVVQLSLGFRIADLQPGLANLWLYSLHKSLGLTVFALMAIRILWHLASPPPAPQGGGWQARAARAVHWTIYALMILIPLSGWVASSATGIDVMLFDRFVVPPIAPVSETWETTGFAIHAVATKLLMALLALHIGAALKREMDGDGTLTRMIKGRP</sequence>
<evidence type="ECO:0000313" key="15">
    <source>
        <dbReference type="EMBL" id="AWB47933.1"/>
    </source>
</evidence>
<keyword evidence="6 13" id="KW-0812">Transmembrane</keyword>
<evidence type="ECO:0000256" key="11">
    <source>
        <dbReference type="ARBA" id="ARBA00023136"/>
    </source>
</evidence>
<comment type="similarity">
    <text evidence="12">Belongs to the cytochrome b561 family.</text>
</comment>
<keyword evidence="8" id="KW-0249">Electron transport</keyword>
<feature type="transmembrane region" description="Helical" evidence="13">
    <location>
        <begin position="139"/>
        <end position="161"/>
    </location>
</feature>
<feature type="domain" description="Cytochrome b561 bacterial/Ni-hydrogenase" evidence="14">
    <location>
        <begin position="9"/>
        <end position="177"/>
    </location>
</feature>
<evidence type="ECO:0000313" key="16">
    <source>
        <dbReference type="Proteomes" id="UP000244496"/>
    </source>
</evidence>
<dbReference type="GO" id="GO:0020037">
    <property type="term" value="F:heme binding"/>
    <property type="evidence" value="ECO:0007669"/>
    <property type="project" value="TreeGrafter"/>
</dbReference>
<evidence type="ECO:0000256" key="10">
    <source>
        <dbReference type="ARBA" id="ARBA00023004"/>
    </source>
</evidence>
<evidence type="ECO:0000256" key="13">
    <source>
        <dbReference type="SAM" id="Phobius"/>
    </source>
</evidence>
<evidence type="ECO:0000256" key="2">
    <source>
        <dbReference type="ARBA" id="ARBA00004651"/>
    </source>
</evidence>
<dbReference type="AlphaFoldDB" id="A0A2S0UJD6"/>
<feature type="transmembrane region" description="Helical" evidence="13">
    <location>
        <begin position="92"/>
        <end position="119"/>
    </location>
</feature>
<evidence type="ECO:0000256" key="3">
    <source>
        <dbReference type="ARBA" id="ARBA00022448"/>
    </source>
</evidence>
<evidence type="ECO:0000256" key="7">
    <source>
        <dbReference type="ARBA" id="ARBA00022723"/>
    </source>
</evidence>
<evidence type="ECO:0000259" key="14">
    <source>
        <dbReference type="Pfam" id="PF01292"/>
    </source>
</evidence>
<evidence type="ECO:0000256" key="9">
    <source>
        <dbReference type="ARBA" id="ARBA00022989"/>
    </source>
</evidence>
<dbReference type="EMBL" id="CP028918">
    <property type="protein sequence ID" value="AWB47933.1"/>
    <property type="molecule type" value="Genomic_DNA"/>
</dbReference>
<dbReference type="GO" id="GO:0046872">
    <property type="term" value="F:metal ion binding"/>
    <property type="evidence" value="ECO:0007669"/>
    <property type="project" value="UniProtKB-KW"/>
</dbReference>
<name>A0A2S0UJD6_9RHOB</name>
<feature type="transmembrane region" description="Helical" evidence="13">
    <location>
        <begin position="12"/>
        <end position="33"/>
    </location>
</feature>
<dbReference type="Gene3D" id="1.20.950.20">
    <property type="entry name" value="Transmembrane di-heme cytochromes, Chain C"/>
    <property type="match status" value="1"/>
</dbReference>
<organism evidence="15 16">
    <name type="scientific">Paragemmobacter aquarius</name>
    <dbReference type="NCBI Taxonomy" id="2169400"/>
    <lineage>
        <taxon>Bacteria</taxon>
        <taxon>Pseudomonadati</taxon>
        <taxon>Pseudomonadota</taxon>
        <taxon>Alphaproteobacteria</taxon>
        <taxon>Rhodobacterales</taxon>
        <taxon>Paracoccaceae</taxon>
        <taxon>Paragemmobacter</taxon>
    </lineage>
</organism>
<dbReference type="InterPro" id="IPR052168">
    <property type="entry name" value="Cytochrome_b561_oxidase"/>
</dbReference>
<dbReference type="GO" id="GO:0009055">
    <property type="term" value="F:electron transfer activity"/>
    <property type="evidence" value="ECO:0007669"/>
    <property type="project" value="InterPro"/>
</dbReference>
<evidence type="ECO:0000256" key="5">
    <source>
        <dbReference type="ARBA" id="ARBA00022617"/>
    </source>
</evidence>
<keyword evidence="3" id="KW-0813">Transport</keyword>
<dbReference type="InterPro" id="IPR011577">
    <property type="entry name" value="Cyt_b561_bac/Ni-Hgenase"/>
</dbReference>
<dbReference type="PANTHER" id="PTHR30529:SF1">
    <property type="entry name" value="CYTOCHROME B561 HOMOLOG 2"/>
    <property type="match status" value="1"/>
</dbReference>
<keyword evidence="7" id="KW-0479">Metal-binding</keyword>
<dbReference type="Pfam" id="PF01292">
    <property type="entry name" value="Ni_hydr_CYTB"/>
    <property type="match status" value="1"/>
</dbReference>
<protein>
    <submittedName>
        <fullName evidence="15">Cytochrome B</fullName>
    </submittedName>
</protein>
<dbReference type="InterPro" id="IPR016174">
    <property type="entry name" value="Di-haem_cyt_TM"/>
</dbReference>
<feature type="transmembrane region" description="Helical" evidence="13">
    <location>
        <begin position="53"/>
        <end position="71"/>
    </location>
</feature>
<comment type="cofactor">
    <cofactor evidence="1">
        <name>heme b</name>
        <dbReference type="ChEBI" id="CHEBI:60344"/>
    </cofactor>
</comment>
<dbReference type="Proteomes" id="UP000244496">
    <property type="component" value="Chromosome"/>
</dbReference>
<dbReference type="PANTHER" id="PTHR30529">
    <property type="entry name" value="CYTOCHROME B561"/>
    <property type="match status" value="1"/>
</dbReference>
<keyword evidence="9 13" id="KW-1133">Transmembrane helix</keyword>
<gene>
    <name evidence="15" type="ORF">HYN69_04855</name>
</gene>
<evidence type="ECO:0000256" key="6">
    <source>
        <dbReference type="ARBA" id="ARBA00022692"/>
    </source>
</evidence>
<reference evidence="15 16" key="1">
    <citation type="submission" date="2018-04" db="EMBL/GenBank/DDBJ databases">
        <title>Genome sequencing of Gemmobacter.</title>
        <authorList>
            <person name="Yi H."/>
            <person name="Baek M.-G."/>
        </authorList>
    </citation>
    <scope>NUCLEOTIDE SEQUENCE [LARGE SCALE GENOMIC DNA]</scope>
    <source>
        <strain evidence="15 16">HYN0069</strain>
    </source>
</reference>
<dbReference type="GO" id="GO:0005886">
    <property type="term" value="C:plasma membrane"/>
    <property type="evidence" value="ECO:0007669"/>
    <property type="project" value="UniProtKB-SubCell"/>
</dbReference>
<keyword evidence="16" id="KW-1185">Reference proteome</keyword>
<dbReference type="OrthoDB" id="1247465at2"/>
<dbReference type="KEGG" id="geh:HYN69_04855"/>
<evidence type="ECO:0000256" key="1">
    <source>
        <dbReference type="ARBA" id="ARBA00001970"/>
    </source>
</evidence>
<keyword evidence="10" id="KW-0408">Iron</keyword>
<dbReference type="SUPFAM" id="SSF81342">
    <property type="entry name" value="Transmembrane di-heme cytochromes"/>
    <property type="match status" value="1"/>
</dbReference>
<keyword evidence="11 13" id="KW-0472">Membrane</keyword>
<dbReference type="GO" id="GO:0022904">
    <property type="term" value="P:respiratory electron transport chain"/>
    <property type="evidence" value="ECO:0007669"/>
    <property type="project" value="InterPro"/>
</dbReference>
<comment type="subcellular location">
    <subcellularLocation>
        <location evidence="2">Cell membrane</location>
        <topology evidence="2">Multi-pass membrane protein</topology>
    </subcellularLocation>
</comment>
<accession>A0A2S0UJD6</accession>
<proteinExistence type="inferred from homology"/>
<evidence type="ECO:0000256" key="4">
    <source>
        <dbReference type="ARBA" id="ARBA00022475"/>
    </source>
</evidence>
<evidence type="ECO:0000256" key="8">
    <source>
        <dbReference type="ARBA" id="ARBA00022982"/>
    </source>
</evidence>
<keyword evidence="4" id="KW-1003">Cell membrane</keyword>
<keyword evidence="5" id="KW-0349">Heme</keyword>
<evidence type="ECO:0000256" key="12">
    <source>
        <dbReference type="ARBA" id="ARBA00037975"/>
    </source>
</evidence>